<feature type="transmembrane region" description="Helical" evidence="1">
    <location>
        <begin position="89"/>
        <end position="107"/>
    </location>
</feature>
<feature type="transmembrane region" description="Helical" evidence="1">
    <location>
        <begin position="113"/>
        <end position="132"/>
    </location>
</feature>
<keyword evidence="1" id="KW-0472">Membrane</keyword>
<feature type="transmembrane region" description="Helical" evidence="1">
    <location>
        <begin position="320"/>
        <end position="337"/>
    </location>
</feature>
<dbReference type="HOGENOM" id="CLU_811043_0_0_5"/>
<feature type="transmembrane region" description="Helical" evidence="1">
    <location>
        <begin position="235"/>
        <end position="256"/>
    </location>
</feature>
<feature type="transmembrane region" description="Helical" evidence="1">
    <location>
        <begin position="200"/>
        <end position="223"/>
    </location>
</feature>
<organism evidence="2 3">
    <name type="scientific">Rhizobium favelukesii</name>
    <dbReference type="NCBI Taxonomy" id="348824"/>
    <lineage>
        <taxon>Bacteria</taxon>
        <taxon>Pseudomonadati</taxon>
        <taxon>Pseudomonadota</taxon>
        <taxon>Alphaproteobacteria</taxon>
        <taxon>Hyphomicrobiales</taxon>
        <taxon>Rhizobiaceae</taxon>
        <taxon>Rhizobium/Agrobacterium group</taxon>
        <taxon>Rhizobium</taxon>
    </lineage>
</organism>
<dbReference type="InterPro" id="IPR022604">
    <property type="entry name" value="DUF2955"/>
</dbReference>
<name>W6RTE1_9HYPH</name>
<accession>W6RTE1</accession>
<keyword evidence="2" id="KW-0614">Plasmid</keyword>
<geneLocation type="plasmid" evidence="2 3">
    <name>pLPU83d</name>
</geneLocation>
<evidence type="ECO:0008006" key="4">
    <source>
        <dbReference type="Google" id="ProtNLM"/>
    </source>
</evidence>
<dbReference type="PATRIC" id="fig|348824.6.peg.6310"/>
<dbReference type="EMBL" id="HG916855">
    <property type="protein sequence ID" value="CDM62028.1"/>
    <property type="molecule type" value="Genomic_DNA"/>
</dbReference>
<evidence type="ECO:0000313" key="3">
    <source>
        <dbReference type="Proteomes" id="UP000019443"/>
    </source>
</evidence>
<protein>
    <recommendedName>
        <fullName evidence="4">Transmembrane protein</fullName>
    </recommendedName>
</protein>
<feature type="transmembrane region" description="Helical" evidence="1">
    <location>
        <begin position="289"/>
        <end position="308"/>
    </location>
</feature>
<feature type="transmembrane region" description="Helical" evidence="1">
    <location>
        <begin position="63"/>
        <end position="82"/>
    </location>
</feature>
<keyword evidence="1" id="KW-0812">Transmembrane</keyword>
<gene>
    <name evidence="2" type="ORF">LPU83_pLPU83d_0657</name>
</gene>
<dbReference type="Pfam" id="PF11168">
    <property type="entry name" value="DUF2955"/>
    <property type="match status" value="1"/>
</dbReference>
<feature type="transmembrane region" description="Helical" evidence="1">
    <location>
        <begin position="262"/>
        <end position="282"/>
    </location>
</feature>
<evidence type="ECO:0000256" key="1">
    <source>
        <dbReference type="SAM" id="Phobius"/>
    </source>
</evidence>
<reference evidence="2" key="1">
    <citation type="submission" date="2013-11" db="EMBL/GenBank/DDBJ databases">
        <title>Draft genome sequence of the broad-host-range Rhizobium sp. LPU83 strain, a member of the low-genetic diversity Oregon-like Rhizobium sp. group.</title>
        <authorList>
            <person name="Wibberg D."/>
            <person name="Puehler A."/>
            <person name="Schlueter A."/>
        </authorList>
    </citation>
    <scope>NUCLEOTIDE SEQUENCE [LARGE SCALE GENOMIC DNA]</scope>
    <source>
        <strain evidence="2">LPU83</strain>
        <plasmid evidence="2">pLPU83d</plasmid>
    </source>
</reference>
<keyword evidence="3" id="KW-1185">Reference proteome</keyword>
<dbReference type="GO" id="GO:0016020">
    <property type="term" value="C:membrane"/>
    <property type="evidence" value="ECO:0007669"/>
    <property type="project" value="UniProtKB-SubCell"/>
</dbReference>
<evidence type="ECO:0000313" key="2">
    <source>
        <dbReference type="EMBL" id="CDM62028.1"/>
    </source>
</evidence>
<sequence length="345" mass="35920">MRPGGPDRAAERARRAALRLAFGVAACFAVVEALDWDVTFLAPLLAANILVKLERPPPSLAQGLAFLGLIAVSTGIVMVLTAAFIGSPVVLILALALIIYLSFYAHRRGAPELVTLLPQISAVMLPTIAILSPAAAGSFATTIVLAGIVALITVWTAHTIFPAPAAAGPEASPANDTARAAGPTTAARHALYDTLILLPVLSWFILDATQVAIVVLIVIVTLLRQHDRGQGQQTALGLILGNLIGGIAAAGFYNLMLVGGSLLFFVMACFAASLIFAGRIVVAAERAPIYAIAFATFILLLGLGMSPLPGTSGEAFFSRLLNVLLASAYAIGGLSLVERWRRLPS</sequence>
<keyword evidence="1" id="KW-1133">Transmembrane helix</keyword>
<dbReference type="KEGG" id="rhl:LPU83_pLPU83d_0657"/>
<feature type="transmembrane region" description="Helical" evidence="1">
    <location>
        <begin position="139"/>
        <end position="161"/>
    </location>
</feature>
<dbReference type="Proteomes" id="UP000019443">
    <property type="component" value="Plasmid pLPU83d"/>
</dbReference>
<feature type="transmembrane region" description="Helical" evidence="1">
    <location>
        <begin position="20"/>
        <end position="51"/>
    </location>
</feature>
<proteinExistence type="predicted"/>
<dbReference type="AlphaFoldDB" id="W6RTE1"/>